<gene>
    <name evidence="1" type="ORF">MAUB_56000</name>
</gene>
<sequence>MLAICQGCGGVAARPPGDVGREAYIASMTEPSGGAPNNADGDDSDDQELTNWIAWLYEYVAGLHGLPGELAIDFCGAALEVVQSAFTENPPKARSRAALVVLGTTRVIAQVMTAAALDERITRHAAEAALHAALDGVRNDARSWAESGPLSEAEVEAAIQAWRTTMQQSKDAADEQIAADAAADAYAVEHPYGAILGYQDPTVEADIIFTQVCEFTAEENNRYSDAYDRLRRLVDQDLFSYVSDASDIFLNVVCGVLREVQDQTFSLSNMAESHERIRRIRSALIGFTSSLKIHQDQTYYQVKRKFGNESDEHKAVRKLFHGIYSGCFEYRWLIELRHVMLHLNMDAFTVNLTARMHDEATIELGMSRYWMAKSSGIMEKAYKRTELEGMTSDPSVLDMITQLPSEFGKLQDAIDAIMFPASEVAADTATVRELIGRFSGRHGMYALQTGPGFTWTYRHPSFSQLDPRVLAFADHYEQPD</sequence>
<dbReference type="Proteomes" id="UP000465609">
    <property type="component" value="Chromosome"/>
</dbReference>
<keyword evidence="2" id="KW-1185">Reference proteome</keyword>
<reference evidence="1 2" key="1">
    <citation type="journal article" date="2019" name="Emerg. Microbes Infect.">
        <title>Comprehensive subspecies identification of 175 nontuberculous mycobacteria species based on 7547 genomic profiles.</title>
        <authorList>
            <person name="Matsumoto Y."/>
            <person name="Kinjo T."/>
            <person name="Motooka D."/>
            <person name="Nabeya D."/>
            <person name="Jung N."/>
            <person name="Uechi K."/>
            <person name="Horii T."/>
            <person name="Iida T."/>
            <person name="Fujita J."/>
            <person name="Nakamura S."/>
        </authorList>
    </citation>
    <scope>NUCLEOTIDE SEQUENCE [LARGE SCALE GENOMIC DNA]</scope>
    <source>
        <strain evidence="1 2">JCM 15296</strain>
    </source>
</reference>
<evidence type="ECO:0000313" key="1">
    <source>
        <dbReference type="EMBL" id="BBX87727.1"/>
    </source>
</evidence>
<dbReference type="EMBL" id="AP022577">
    <property type="protein sequence ID" value="BBX87727.1"/>
    <property type="molecule type" value="Genomic_DNA"/>
</dbReference>
<organism evidence="1 2">
    <name type="scientific">Mycolicibacterium aubagnense</name>
    <dbReference type="NCBI Taxonomy" id="319707"/>
    <lineage>
        <taxon>Bacteria</taxon>
        <taxon>Bacillati</taxon>
        <taxon>Actinomycetota</taxon>
        <taxon>Actinomycetes</taxon>
        <taxon>Mycobacteriales</taxon>
        <taxon>Mycobacteriaceae</taxon>
        <taxon>Mycolicibacterium</taxon>
    </lineage>
</organism>
<accession>A0ABN5Z338</accession>
<name>A0ABN5Z338_9MYCO</name>
<protein>
    <submittedName>
        <fullName evidence="1">Uncharacterized protein</fullName>
    </submittedName>
</protein>
<evidence type="ECO:0000313" key="2">
    <source>
        <dbReference type="Proteomes" id="UP000465609"/>
    </source>
</evidence>
<proteinExistence type="predicted"/>